<keyword evidence="1" id="KW-1133">Transmembrane helix</keyword>
<accession>A0ABS7S4M9</accession>
<feature type="transmembrane region" description="Helical" evidence="1">
    <location>
        <begin position="151"/>
        <end position="173"/>
    </location>
</feature>
<gene>
    <name evidence="2" type="ORF">KCQ71_04015</name>
</gene>
<reference evidence="2 3" key="1">
    <citation type="submission" date="2021-04" db="EMBL/GenBank/DDBJ databases">
        <title>Ruania sp. nov., isolated from sandy soil of mangrove forest.</title>
        <authorList>
            <person name="Ge X."/>
            <person name="Huang R."/>
            <person name="Liu W."/>
        </authorList>
    </citation>
    <scope>NUCLEOTIDE SEQUENCE [LARGE SCALE GENOMIC DNA]</scope>
    <source>
        <strain evidence="2 3">N2-46</strain>
    </source>
</reference>
<proteinExistence type="predicted"/>
<protein>
    <submittedName>
        <fullName evidence="2">Uncharacterized protein</fullName>
    </submittedName>
</protein>
<organism evidence="2 3">
    <name type="scientific">Occultella gossypii</name>
    <dbReference type="NCBI Taxonomy" id="2800820"/>
    <lineage>
        <taxon>Bacteria</taxon>
        <taxon>Bacillati</taxon>
        <taxon>Actinomycetota</taxon>
        <taxon>Actinomycetes</taxon>
        <taxon>Micrococcales</taxon>
        <taxon>Ruaniaceae</taxon>
        <taxon>Occultella</taxon>
    </lineage>
</organism>
<dbReference type="Proteomes" id="UP000826651">
    <property type="component" value="Unassembled WGS sequence"/>
</dbReference>
<name>A0ABS7S4M9_9MICO</name>
<keyword evidence="1" id="KW-0472">Membrane</keyword>
<keyword evidence="1" id="KW-0812">Transmembrane</keyword>
<evidence type="ECO:0000313" key="3">
    <source>
        <dbReference type="Proteomes" id="UP000826651"/>
    </source>
</evidence>
<comment type="caution">
    <text evidence="2">The sequence shown here is derived from an EMBL/GenBank/DDBJ whole genome shotgun (WGS) entry which is preliminary data.</text>
</comment>
<feature type="transmembrane region" description="Helical" evidence="1">
    <location>
        <begin position="107"/>
        <end position="131"/>
    </location>
</feature>
<evidence type="ECO:0000313" key="2">
    <source>
        <dbReference type="EMBL" id="MBZ2195306.1"/>
    </source>
</evidence>
<keyword evidence="3" id="KW-1185">Reference proteome</keyword>
<sequence length="176" mass="18846">MGRWSGFTSTAAEIDHAGHRYRVELRLFTMGTNLSLLRDGEVIERASTPAGFDLEDGATIEVAATEHGFRRAVLRTGAGTTRLQPAAGTWEATRLHWGRRHPVANRLIAVGAGFVVVAGLLFALLQLLQVITSADVVRDLLGGWSFTMPVVLSPVALVVFGLAVGAAALDTALRMR</sequence>
<dbReference type="EMBL" id="JAGSHT010000003">
    <property type="protein sequence ID" value="MBZ2195306.1"/>
    <property type="molecule type" value="Genomic_DNA"/>
</dbReference>
<evidence type="ECO:0000256" key="1">
    <source>
        <dbReference type="SAM" id="Phobius"/>
    </source>
</evidence>
<dbReference type="RefSeq" id="WP_223403069.1">
    <property type="nucleotide sequence ID" value="NZ_JAGSHT010000003.1"/>
</dbReference>